<dbReference type="Proteomes" id="UP000433883">
    <property type="component" value="Unassembled WGS sequence"/>
</dbReference>
<evidence type="ECO:0000313" key="2">
    <source>
        <dbReference type="EMBL" id="KAE9961635.1"/>
    </source>
</evidence>
<keyword evidence="1" id="KW-0732">Signal</keyword>
<organism evidence="2 3">
    <name type="scientific">Venturia inaequalis</name>
    <name type="common">Apple scab fungus</name>
    <dbReference type="NCBI Taxonomy" id="5025"/>
    <lineage>
        <taxon>Eukaryota</taxon>
        <taxon>Fungi</taxon>
        <taxon>Dikarya</taxon>
        <taxon>Ascomycota</taxon>
        <taxon>Pezizomycotina</taxon>
        <taxon>Dothideomycetes</taxon>
        <taxon>Pleosporomycetidae</taxon>
        <taxon>Venturiales</taxon>
        <taxon>Venturiaceae</taxon>
        <taxon>Venturia</taxon>
    </lineage>
</organism>
<proteinExistence type="predicted"/>
<dbReference type="EMBL" id="WNWQ01001372">
    <property type="protein sequence ID" value="KAE9961635.1"/>
    <property type="molecule type" value="Genomic_DNA"/>
</dbReference>
<protein>
    <submittedName>
        <fullName evidence="2">Uncharacterized protein</fullName>
    </submittedName>
</protein>
<name>A0A8H3U238_VENIN</name>
<reference evidence="2 3" key="1">
    <citation type="submission" date="2019-11" db="EMBL/GenBank/DDBJ databases">
        <title>Venturia inaequalis Genome Resource.</title>
        <authorList>
            <person name="Lichtner F.J."/>
        </authorList>
    </citation>
    <scope>NUCLEOTIDE SEQUENCE [LARGE SCALE GENOMIC DNA]</scope>
    <source>
        <strain evidence="2">Bline_iso_100314</strain>
    </source>
</reference>
<gene>
    <name evidence="2" type="ORF">BLS_001593</name>
</gene>
<evidence type="ECO:0000256" key="1">
    <source>
        <dbReference type="SAM" id="SignalP"/>
    </source>
</evidence>
<feature type="signal peptide" evidence="1">
    <location>
        <begin position="1"/>
        <end position="18"/>
    </location>
</feature>
<sequence>MRFTALSALAAVSTSILALPITPSGNSIILGDNTINRRNPEDDKTNTAELLFTPVGLKLPGLKFADDDGNSVVITVVEAGGPEEYEELQGCR</sequence>
<dbReference type="AlphaFoldDB" id="A0A8H3U238"/>
<comment type="caution">
    <text evidence="2">The sequence shown here is derived from an EMBL/GenBank/DDBJ whole genome shotgun (WGS) entry which is preliminary data.</text>
</comment>
<accession>A0A8H3U238</accession>
<evidence type="ECO:0000313" key="3">
    <source>
        <dbReference type="Proteomes" id="UP000433883"/>
    </source>
</evidence>
<feature type="chain" id="PRO_5034601638" evidence="1">
    <location>
        <begin position="19"/>
        <end position="92"/>
    </location>
</feature>